<evidence type="ECO:0000313" key="6">
    <source>
        <dbReference type="EMBL" id="ABD90334.1"/>
    </source>
</evidence>
<dbReference type="GO" id="GO:0005524">
    <property type="term" value="F:ATP binding"/>
    <property type="evidence" value="ECO:0007669"/>
    <property type="project" value="UniProtKB-KW"/>
</dbReference>
<evidence type="ECO:0000256" key="4">
    <source>
        <dbReference type="PIRSR" id="PIRSR006806-1"/>
    </source>
</evidence>
<dbReference type="OrthoDB" id="9801938at2"/>
<dbReference type="EC" id="6.3.3.2" evidence="5"/>
<dbReference type="STRING" id="316056.RPC_4812"/>
<evidence type="ECO:0000256" key="1">
    <source>
        <dbReference type="ARBA" id="ARBA00010638"/>
    </source>
</evidence>
<keyword evidence="2 4" id="KW-0547">Nucleotide-binding</keyword>
<comment type="cofactor">
    <cofactor evidence="5">
        <name>Mg(2+)</name>
        <dbReference type="ChEBI" id="CHEBI:18420"/>
    </cofactor>
</comment>
<dbReference type="Pfam" id="PF01812">
    <property type="entry name" value="5-FTHF_cyc-lig"/>
    <property type="match status" value="1"/>
</dbReference>
<dbReference type="GO" id="GO:0009396">
    <property type="term" value="P:folic acid-containing compound biosynthetic process"/>
    <property type="evidence" value="ECO:0007669"/>
    <property type="project" value="TreeGrafter"/>
</dbReference>
<dbReference type="PANTHER" id="PTHR23407:SF1">
    <property type="entry name" value="5-FORMYLTETRAHYDROFOLATE CYCLO-LIGASE"/>
    <property type="match status" value="1"/>
</dbReference>
<proteinExistence type="inferred from homology"/>
<accession>Q20X02</accession>
<dbReference type="InterPro" id="IPR002698">
    <property type="entry name" value="FTHF_cligase"/>
</dbReference>
<dbReference type="EMBL" id="CP000301">
    <property type="protein sequence ID" value="ABD90334.1"/>
    <property type="molecule type" value="Genomic_DNA"/>
</dbReference>
<dbReference type="PIRSF" id="PIRSF006806">
    <property type="entry name" value="FTHF_cligase"/>
    <property type="match status" value="1"/>
</dbReference>
<dbReference type="SUPFAM" id="SSF100950">
    <property type="entry name" value="NagB/RpiA/CoA transferase-like"/>
    <property type="match status" value="1"/>
</dbReference>
<dbReference type="Gene3D" id="3.40.50.10420">
    <property type="entry name" value="NagB/RpiA/CoA transferase-like"/>
    <property type="match status" value="1"/>
</dbReference>
<name>Q20X02_RHOPB</name>
<keyword evidence="5" id="KW-0460">Magnesium</keyword>
<dbReference type="RefSeq" id="WP_011475211.1">
    <property type="nucleotide sequence ID" value="NC_007925.1"/>
</dbReference>
<protein>
    <recommendedName>
        <fullName evidence="5">5-formyltetrahydrofolate cyclo-ligase</fullName>
        <ecNumber evidence="5">6.3.3.2</ecNumber>
    </recommendedName>
</protein>
<feature type="binding site" evidence="4">
    <location>
        <begin position="135"/>
        <end position="143"/>
    </location>
    <ligand>
        <name>ATP</name>
        <dbReference type="ChEBI" id="CHEBI:30616"/>
    </ligand>
</feature>
<evidence type="ECO:0000256" key="2">
    <source>
        <dbReference type="ARBA" id="ARBA00022741"/>
    </source>
</evidence>
<dbReference type="AlphaFoldDB" id="Q20X02"/>
<dbReference type="NCBIfam" id="TIGR02727">
    <property type="entry name" value="MTHFS_bact"/>
    <property type="match status" value="1"/>
</dbReference>
<dbReference type="HOGENOM" id="CLU_066245_0_1_5"/>
<keyword evidence="3 4" id="KW-0067">ATP-binding</keyword>
<keyword evidence="5" id="KW-0479">Metal-binding</keyword>
<organism evidence="6">
    <name type="scientific">Rhodopseudomonas palustris (strain BisB18)</name>
    <dbReference type="NCBI Taxonomy" id="316056"/>
    <lineage>
        <taxon>Bacteria</taxon>
        <taxon>Pseudomonadati</taxon>
        <taxon>Pseudomonadota</taxon>
        <taxon>Alphaproteobacteria</taxon>
        <taxon>Hyphomicrobiales</taxon>
        <taxon>Nitrobacteraceae</taxon>
        <taxon>Rhodopseudomonas</taxon>
    </lineage>
</organism>
<sequence length="194" mass="20713">MALSSLDPSKTDLRTAALARRQTLGPEHRTAAAIALAVRPFPLQITPGKVVAGYFPLRGEFDPRPLLQALAGQGARLALPAIVAPDRPLAFRAWRPGDDLVRGRLNIPEPSSDAATLIPSIVLVPLAAFDRAGHRIGYGGGYYDRSLEALRRDGAVTAIGIGFAVQEIPLVPALAHDARLDLVLTEAETIDFRS</sequence>
<dbReference type="GO" id="GO:0046872">
    <property type="term" value="F:metal ion binding"/>
    <property type="evidence" value="ECO:0007669"/>
    <property type="project" value="UniProtKB-KW"/>
</dbReference>
<dbReference type="InterPro" id="IPR024185">
    <property type="entry name" value="FTHF_cligase-like_sf"/>
</dbReference>
<reference evidence="6" key="1">
    <citation type="submission" date="2006-03" db="EMBL/GenBank/DDBJ databases">
        <title>Complete sequence of Rhodopseudomonas palustris BisB18.</title>
        <authorList>
            <consortium name="US DOE Joint Genome Institute"/>
            <person name="Copeland A."/>
            <person name="Lucas S."/>
            <person name="Lapidus A."/>
            <person name="Barry K."/>
            <person name="Detter J.C."/>
            <person name="Glavina del Rio T."/>
            <person name="Hammon N."/>
            <person name="Israni S."/>
            <person name="Dalin E."/>
            <person name="Tice H."/>
            <person name="Pitluck S."/>
            <person name="Chain P."/>
            <person name="Malfatti S."/>
            <person name="Shin M."/>
            <person name="Vergez L."/>
            <person name="Schmutz J."/>
            <person name="Larimer F."/>
            <person name="Land M."/>
            <person name="Hauser L."/>
            <person name="Pelletier D.A."/>
            <person name="Kyrpides N."/>
            <person name="Anderson I."/>
            <person name="Oda Y."/>
            <person name="Harwood C.S."/>
            <person name="Richardson P."/>
        </authorList>
    </citation>
    <scope>NUCLEOTIDE SEQUENCE [LARGE SCALE GENOMIC DNA]</scope>
    <source>
        <strain evidence="6">BisB18</strain>
    </source>
</reference>
<dbReference type="PANTHER" id="PTHR23407">
    <property type="entry name" value="ATPASE INHIBITOR/5-FORMYLTETRAHYDROFOLATE CYCLO-LIGASE"/>
    <property type="match status" value="1"/>
</dbReference>
<dbReference type="KEGG" id="rpc:RPC_4812"/>
<keyword evidence="6" id="KW-0436">Ligase</keyword>
<feature type="binding site" evidence="4">
    <location>
        <begin position="10"/>
        <end position="14"/>
    </location>
    <ligand>
        <name>ATP</name>
        <dbReference type="ChEBI" id="CHEBI:30616"/>
    </ligand>
</feature>
<dbReference type="GO" id="GO:0035999">
    <property type="term" value="P:tetrahydrofolate interconversion"/>
    <property type="evidence" value="ECO:0007669"/>
    <property type="project" value="TreeGrafter"/>
</dbReference>
<dbReference type="InterPro" id="IPR037171">
    <property type="entry name" value="NagB/RpiA_transferase-like"/>
</dbReference>
<evidence type="ECO:0000256" key="3">
    <source>
        <dbReference type="ARBA" id="ARBA00022840"/>
    </source>
</evidence>
<feature type="binding site" evidence="4">
    <location>
        <position position="60"/>
    </location>
    <ligand>
        <name>substrate</name>
    </ligand>
</feature>
<dbReference type="GO" id="GO:0030272">
    <property type="term" value="F:5-formyltetrahydrofolate cyclo-ligase activity"/>
    <property type="evidence" value="ECO:0007669"/>
    <property type="project" value="UniProtKB-EC"/>
</dbReference>
<comment type="catalytic activity">
    <reaction evidence="5">
        <text>(6S)-5-formyl-5,6,7,8-tetrahydrofolate + ATP = (6R)-5,10-methenyltetrahydrofolate + ADP + phosphate</text>
        <dbReference type="Rhea" id="RHEA:10488"/>
        <dbReference type="ChEBI" id="CHEBI:30616"/>
        <dbReference type="ChEBI" id="CHEBI:43474"/>
        <dbReference type="ChEBI" id="CHEBI:57455"/>
        <dbReference type="ChEBI" id="CHEBI:57457"/>
        <dbReference type="ChEBI" id="CHEBI:456216"/>
        <dbReference type="EC" id="6.3.3.2"/>
    </reaction>
</comment>
<dbReference type="eggNOG" id="COG0212">
    <property type="taxonomic scope" value="Bacteria"/>
</dbReference>
<comment type="similarity">
    <text evidence="1 5">Belongs to the 5-formyltetrahydrofolate cyclo-ligase family.</text>
</comment>
<evidence type="ECO:0000256" key="5">
    <source>
        <dbReference type="RuleBase" id="RU361279"/>
    </source>
</evidence>
<gene>
    <name evidence="6" type="ordered locus">RPC_4812</name>
</gene>